<dbReference type="Gene3D" id="3.30.420.40">
    <property type="match status" value="3"/>
</dbReference>
<dbReference type="PANTHER" id="PTHR11937">
    <property type="entry name" value="ACTIN"/>
    <property type="match status" value="1"/>
</dbReference>
<dbReference type="InterPro" id="IPR043129">
    <property type="entry name" value="ATPase_NBD"/>
</dbReference>
<dbReference type="Proteomes" id="UP001162029">
    <property type="component" value="Unassembled WGS sequence"/>
</dbReference>
<evidence type="ECO:0000313" key="4">
    <source>
        <dbReference type="Proteomes" id="UP001162029"/>
    </source>
</evidence>
<comment type="catalytic activity">
    <reaction evidence="1">
        <text>ATP + H2O = ADP + phosphate + H(+)</text>
        <dbReference type="Rhea" id="RHEA:13065"/>
        <dbReference type="ChEBI" id="CHEBI:15377"/>
        <dbReference type="ChEBI" id="CHEBI:15378"/>
        <dbReference type="ChEBI" id="CHEBI:30616"/>
        <dbReference type="ChEBI" id="CHEBI:43474"/>
        <dbReference type="ChEBI" id="CHEBI:456216"/>
    </reaction>
</comment>
<accession>A0AAV0TDW4</accession>
<dbReference type="SMART" id="SM00268">
    <property type="entry name" value="ACTIN"/>
    <property type="match status" value="1"/>
</dbReference>
<name>A0AAV0TDW4_9STRA</name>
<sequence>MALLKPTVVIDNGTGYTKMGYAGNAEPSYIIPSTIAVSGGNDSSTVRSRQGIDDLDFYIGKEALDHASTHQVNYPIAQGIIQDWDNMEKLWQRCIFQHMRCEPEEHYMLLTEPPLNPPENREATAEIMFETFNVPGLYIAVQAVLALNTSTKPEKYFMKYSDLHPRTKQPWEIDVGYERFLAPEIFFNPEIFSTDFTTPLPNVVDEAILKCPIDTRRGLYRNIVLSGGSTMFKDFGRRLQRDIKRLADDRQAANLALHSKFHQAHAEALEVNVLSHRMQRFAVWFGGSMVASTPDFYRVCHTKAQYEEEGPRIARHNPVFNATM</sequence>
<dbReference type="EMBL" id="CANTFM010000373">
    <property type="protein sequence ID" value="CAI5720266.1"/>
    <property type="molecule type" value="Genomic_DNA"/>
</dbReference>
<evidence type="ECO:0008006" key="5">
    <source>
        <dbReference type="Google" id="ProtNLM"/>
    </source>
</evidence>
<gene>
    <name evidence="3" type="ORF">PDE001_LOCUS2203</name>
</gene>
<dbReference type="InterPro" id="IPR004000">
    <property type="entry name" value="Actin"/>
</dbReference>
<dbReference type="Pfam" id="PF00022">
    <property type="entry name" value="Actin"/>
    <property type="match status" value="2"/>
</dbReference>
<dbReference type="PRINTS" id="PR00190">
    <property type="entry name" value="ACTIN"/>
</dbReference>
<reference evidence="3" key="1">
    <citation type="submission" date="2022-12" db="EMBL/GenBank/DDBJ databases">
        <authorList>
            <person name="Webb A."/>
        </authorList>
    </citation>
    <scope>NUCLEOTIDE SEQUENCE</scope>
    <source>
        <strain evidence="3">Pd1</strain>
    </source>
</reference>
<dbReference type="PROSITE" id="PS01132">
    <property type="entry name" value="ACTINS_ACT_LIKE"/>
    <property type="match status" value="1"/>
</dbReference>
<keyword evidence="4" id="KW-1185">Reference proteome</keyword>
<comment type="caution">
    <text evidence="3">The sequence shown here is derived from an EMBL/GenBank/DDBJ whole genome shotgun (WGS) entry which is preliminary data.</text>
</comment>
<evidence type="ECO:0000313" key="3">
    <source>
        <dbReference type="EMBL" id="CAI5720266.1"/>
    </source>
</evidence>
<proteinExistence type="inferred from homology"/>
<protein>
    <recommendedName>
        <fullName evidence="5">Actin-related protein 3</fullName>
    </recommendedName>
</protein>
<organism evidence="3 4">
    <name type="scientific">Peronospora destructor</name>
    <dbReference type="NCBI Taxonomy" id="86335"/>
    <lineage>
        <taxon>Eukaryota</taxon>
        <taxon>Sar</taxon>
        <taxon>Stramenopiles</taxon>
        <taxon>Oomycota</taxon>
        <taxon>Peronosporomycetes</taxon>
        <taxon>Peronosporales</taxon>
        <taxon>Peronosporaceae</taxon>
        <taxon>Peronospora</taxon>
    </lineage>
</organism>
<dbReference type="CDD" id="cd10221">
    <property type="entry name" value="ASKHA_NBD_Arp3-like"/>
    <property type="match status" value="1"/>
</dbReference>
<dbReference type="FunFam" id="3.30.420.40:FF:000029">
    <property type="entry name" value="Actin-related protein 3"/>
    <property type="match status" value="1"/>
</dbReference>
<dbReference type="SUPFAM" id="SSF53067">
    <property type="entry name" value="Actin-like ATPase domain"/>
    <property type="match status" value="2"/>
</dbReference>
<evidence type="ECO:0000256" key="1">
    <source>
        <dbReference type="ARBA" id="ARBA00049360"/>
    </source>
</evidence>
<evidence type="ECO:0000256" key="2">
    <source>
        <dbReference type="RuleBase" id="RU000487"/>
    </source>
</evidence>
<dbReference type="InterPro" id="IPR020902">
    <property type="entry name" value="Actin/actin-like_CS"/>
</dbReference>
<dbReference type="AlphaFoldDB" id="A0AAV0TDW4"/>
<comment type="similarity">
    <text evidence="2">Belongs to the actin family.</text>
</comment>